<dbReference type="EMBL" id="CP020465">
    <property type="protein sequence ID" value="ASP47047.1"/>
    <property type="molecule type" value="Genomic_DNA"/>
</dbReference>
<sequence length="222" mass="25202">MKGKNLLTVFILILYILYSFGKNAETKESLTDADVEKIQLLINKNIKEIPALKWNLVDGKLNVAFKFSSFEQQNIDMKMLEKAVSRAVQQVLGSIPTDITIVSQPKVQQFTDKCPGSNKILPIRLYIDKENKIIAYGSEITEPYLASLFKSLPYGCKDARITFLYEKGASLKYIQRLNSLLTNSGKYGHEAPILLEMPTENVKWNWQNSSNKVRVSGTYVEL</sequence>
<dbReference type="Proteomes" id="UP000202259">
    <property type="component" value="Chromosome"/>
</dbReference>
<organism evidence="1 2">
    <name type="scientific">Cognaticolwellia beringensis</name>
    <dbReference type="NCBI Taxonomy" id="1967665"/>
    <lineage>
        <taxon>Bacteria</taxon>
        <taxon>Pseudomonadati</taxon>
        <taxon>Pseudomonadota</taxon>
        <taxon>Gammaproteobacteria</taxon>
        <taxon>Alteromonadales</taxon>
        <taxon>Colwelliaceae</taxon>
        <taxon>Cognaticolwellia</taxon>
    </lineage>
</organism>
<name>A0A222G551_9GAMM</name>
<reference evidence="1 2" key="1">
    <citation type="submission" date="2017-08" db="EMBL/GenBank/DDBJ databases">
        <title>Complete genome of Colwellia sp. NB097-1, a psychrophile bacterium ioslated from Bering Sea.</title>
        <authorList>
            <person name="Chen X."/>
        </authorList>
    </citation>
    <scope>NUCLEOTIDE SEQUENCE [LARGE SCALE GENOMIC DNA]</scope>
    <source>
        <strain evidence="1 2">NB097-1</strain>
    </source>
</reference>
<evidence type="ECO:0000313" key="2">
    <source>
        <dbReference type="Proteomes" id="UP000202259"/>
    </source>
</evidence>
<evidence type="ECO:0000313" key="1">
    <source>
        <dbReference type="EMBL" id="ASP47047.1"/>
    </source>
</evidence>
<proteinExistence type="predicted"/>
<dbReference type="KEGG" id="cber:B5D82_04230"/>
<dbReference type="AlphaFoldDB" id="A0A222G551"/>
<dbReference type="RefSeq" id="WP_081149491.1">
    <property type="nucleotide sequence ID" value="NZ_CP020465.1"/>
</dbReference>
<keyword evidence="2" id="KW-1185">Reference proteome</keyword>
<protein>
    <submittedName>
        <fullName evidence="1">Uncharacterized protein</fullName>
    </submittedName>
</protein>
<dbReference type="OrthoDB" id="9823761at2"/>
<gene>
    <name evidence="1" type="ORF">B5D82_04230</name>
</gene>
<accession>A0A222G551</accession>